<name>A0A0F9GET5_9ZZZZ</name>
<sequence>MSQAKDPIIAGSLARLVEIVNDRGGKHIFIWHTMRLLSRKKADHAGYLSFVEENNGCDPGYPRIDRIIWEQD</sequence>
<reference evidence="1" key="1">
    <citation type="journal article" date="2015" name="Nature">
        <title>Complex archaea that bridge the gap between prokaryotes and eukaryotes.</title>
        <authorList>
            <person name="Spang A."/>
            <person name="Saw J.H."/>
            <person name="Jorgensen S.L."/>
            <person name="Zaremba-Niedzwiedzka K."/>
            <person name="Martijn J."/>
            <person name="Lind A.E."/>
            <person name="van Eijk R."/>
            <person name="Schleper C."/>
            <person name="Guy L."/>
            <person name="Ettema T.J."/>
        </authorList>
    </citation>
    <scope>NUCLEOTIDE SEQUENCE</scope>
</reference>
<comment type="caution">
    <text evidence="1">The sequence shown here is derived from an EMBL/GenBank/DDBJ whole genome shotgun (WGS) entry which is preliminary data.</text>
</comment>
<gene>
    <name evidence="1" type="ORF">LCGC14_1918460</name>
</gene>
<dbReference type="AlphaFoldDB" id="A0A0F9GET5"/>
<organism evidence="1">
    <name type="scientific">marine sediment metagenome</name>
    <dbReference type="NCBI Taxonomy" id="412755"/>
    <lineage>
        <taxon>unclassified sequences</taxon>
        <taxon>metagenomes</taxon>
        <taxon>ecological metagenomes</taxon>
    </lineage>
</organism>
<evidence type="ECO:0000313" key="1">
    <source>
        <dbReference type="EMBL" id="KKL89061.1"/>
    </source>
</evidence>
<proteinExistence type="predicted"/>
<accession>A0A0F9GET5</accession>
<dbReference type="EMBL" id="LAZR01020392">
    <property type="protein sequence ID" value="KKL89061.1"/>
    <property type="molecule type" value="Genomic_DNA"/>
</dbReference>
<protein>
    <submittedName>
        <fullName evidence="1">Uncharacterized protein</fullName>
    </submittedName>
</protein>